<dbReference type="NCBIfam" id="TIGR01909">
    <property type="entry name" value="C_GCAxxG_C_C"/>
    <property type="match status" value="1"/>
</dbReference>
<dbReference type="eggNOG" id="COG1433">
    <property type="taxonomic scope" value="Bacteria"/>
</dbReference>
<evidence type="ECO:0000313" key="1">
    <source>
        <dbReference type="EMBL" id="ADL03783.1"/>
    </source>
</evidence>
<dbReference type="AlphaFoldDB" id="D9R831"/>
<dbReference type="STRING" id="610130.Closa_1175"/>
<dbReference type="Pfam" id="PF09719">
    <property type="entry name" value="C_GCAxxG_C_C"/>
    <property type="match status" value="1"/>
</dbReference>
<organism evidence="1 2">
    <name type="scientific">Lacrimispora saccharolytica (strain ATCC 35040 / DSM 2544 / NRCC 2533 / WM1)</name>
    <name type="common">Clostridium saccharolyticum</name>
    <dbReference type="NCBI Taxonomy" id="610130"/>
    <lineage>
        <taxon>Bacteria</taxon>
        <taxon>Bacillati</taxon>
        <taxon>Bacillota</taxon>
        <taxon>Clostridia</taxon>
        <taxon>Lachnospirales</taxon>
        <taxon>Lachnospiraceae</taxon>
        <taxon>Lacrimispora</taxon>
    </lineage>
</organism>
<dbReference type="PaxDb" id="610130-Closa_1175"/>
<dbReference type="EMBL" id="CP002109">
    <property type="protein sequence ID" value="ADL03783.1"/>
    <property type="molecule type" value="Genomic_DNA"/>
</dbReference>
<dbReference type="KEGG" id="csh:Closa_1175"/>
<dbReference type="RefSeq" id="WP_013271878.1">
    <property type="nucleotide sequence ID" value="NC_014376.1"/>
</dbReference>
<dbReference type="HOGENOM" id="CLU_091283_1_1_9"/>
<sequence>MSTFKNQPISYEEIRELFLQGIDCSQVVAGAFAKESGVDQKLLRKISACFGGGMHCGETCGAVTGALMVIGMKYGHSEEGDTRQKQVMMEKTGEFKRLFREQYPSCICRDLLGHDISEKEELDKVMEKGLLLQLCPRIVEDTIKILGKIG</sequence>
<evidence type="ECO:0000313" key="2">
    <source>
        <dbReference type="Proteomes" id="UP000001662"/>
    </source>
</evidence>
<gene>
    <name evidence="1" type="ordered locus">Closa_1175</name>
</gene>
<dbReference type="Proteomes" id="UP000001662">
    <property type="component" value="Chromosome"/>
</dbReference>
<keyword evidence="2" id="KW-1185">Reference proteome</keyword>
<accession>D9R831</accession>
<reference evidence="1" key="1">
    <citation type="submission" date="2010-07" db="EMBL/GenBank/DDBJ databases">
        <title>Complete sequence of Clostridium saccharolyticum WM1.</title>
        <authorList>
            <consortium name="US DOE Joint Genome Institute"/>
            <person name="Lucas S."/>
            <person name="Copeland A."/>
            <person name="Lapidus A."/>
            <person name="Cheng J.-F."/>
            <person name="Bruce D."/>
            <person name="Goodwin L."/>
            <person name="Pitluck S."/>
            <person name="Chertkov O."/>
            <person name="Detter J.C."/>
            <person name="Han C."/>
            <person name="Tapia R."/>
            <person name="Land M."/>
            <person name="Hauser L."/>
            <person name="Chang Y.-J."/>
            <person name="Jeffries C."/>
            <person name="Kyrpides N."/>
            <person name="Ivanova N."/>
            <person name="Mikhailova N."/>
            <person name="Mouttaki H."/>
            <person name="Lin L."/>
            <person name="Zhou J."/>
            <person name="Hemme C.L."/>
            <person name="Woyke T."/>
        </authorList>
    </citation>
    <scope>NUCLEOTIDE SEQUENCE [LARGE SCALE GENOMIC DNA]</scope>
    <source>
        <strain evidence="1">WM1</strain>
    </source>
</reference>
<proteinExistence type="predicted"/>
<name>D9R831_LACSW</name>
<protein>
    <submittedName>
        <fullName evidence="1">C_GCAxxG_C_C family protein</fullName>
    </submittedName>
</protein>
<dbReference type="InterPro" id="IPR010181">
    <property type="entry name" value="CGCAxxGCC_motif"/>
</dbReference>